<gene>
    <name evidence="2" type="ORF">O181_029962</name>
</gene>
<evidence type="ECO:0000313" key="2">
    <source>
        <dbReference type="EMBL" id="MBW0490247.1"/>
    </source>
</evidence>
<dbReference type="Proteomes" id="UP000765509">
    <property type="component" value="Unassembled WGS sequence"/>
</dbReference>
<reference evidence="2" key="1">
    <citation type="submission" date="2021-03" db="EMBL/GenBank/DDBJ databases">
        <title>Draft genome sequence of rust myrtle Austropuccinia psidii MF-1, a brazilian biotype.</title>
        <authorList>
            <person name="Quecine M.C."/>
            <person name="Pachon D.M.R."/>
            <person name="Bonatelli M.L."/>
            <person name="Correr F.H."/>
            <person name="Franceschini L.M."/>
            <person name="Leite T.F."/>
            <person name="Margarido G.R.A."/>
            <person name="Almeida C.A."/>
            <person name="Ferrarezi J.A."/>
            <person name="Labate C.A."/>
        </authorList>
    </citation>
    <scope>NUCLEOTIDE SEQUENCE</scope>
    <source>
        <strain evidence="2">MF-1</strain>
    </source>
</reference>
<evidence type="ECO:0000256" key="1">
    <source>
        <dbReference type="SAM" id="MobiDB-lite"/>
    </source>
</evidence>
<name>A0A9Q3CXL9_9BASI</name>
<keyword evidence="3" id="KW-1185">Reference proteome</keyword>
<proteinExistence type="predicted"/>
<dbReference type="AlphaFoldDB" id="A0A9Q3CXL9"/>
<organism evidence="2 3">
    <name type="scientific">Austropuccinia psidii MF-1</name>
    <dbReference type="NCBI Taxonomy" id="1389203"/>
    <lineage>
        <taxon>Eukaryota</taxon>
        <taxon>Fungi</taxon>
        <taxon>Dikarya</taxon>
        <taxon>Basidiomycota</taxon>
        <taxon>Pucciniomycotina</taxon>
        <taxon>Pucciniomycetes</taxon>
        <taxon>Pucciniales</taxon>
        <taxon>Sphaerophragmiaceae</taxon>
        <taxon>Austropuccinia</taxon>
    </lineage>
</organism>
<protein>
    <submittedName>
        <fullName evidence="2">Uncharacterized protein</fullName>
    </submittedName>
</protein>
<accession>A0A9Q3CXL9</accession>
<sequence length="195" mass="21760">MSGSMLSRKAANNNAEPKPLSKEEVYSLPHSLRSEVSSLKSAKSSDAAKMQPLKLELSSTPVLSPYHQQLNTVFPAYDWFMQELYRAVDRSSHLQQDGFNFAKWVAGLNRVLGVAFNSELLVNDLPLLLGSRSPQETEGYPISLMLRSFLILPSALVLYQPVGQQRSSLMPSKQGAVQAIVFRNCRWLGTCLICW</sequence>
<feature type="compositionally biased region" description="Polar residues" evidence="1">
    <location>
        <begin position="1"/>
        <end position="15"/>
    </location>
</feature>
<dbReference type="EMBL" id="AVOT02010482">
    <property type="protein sequence ID" value="MBW0490247.1"/>
    <property type="molecule type" value="Genomic_DNA"/>
</dbReference>
<comment type="caution">
    <text evidence="2">The sequence shown here is derived from an EMBL/GenBank/DDBJ whole genome shotgun (WGS) entry which is preliminary data.</text>
</comment>
<evidence type="ECO:0000313" key="3">
    <source>
        <dbReference type="Proteomes" id="UP000765509"/>
    </source>
</evidence>
<feature type="region of interest" description="Disordered" evidence="1">
    <location>
        <begin position="1"/>
        <end position="25"/>
    </location>
</feature>